<dbReference type="AlphaFoldDB" id="A0ABD4Z548"/>
<evidence type="ECO:0000313" key="1">
    <source>
        <dbReference type="EMBL" id="MDK6028122.1"/>
    </source>
</evidence>
<keyword evidence="2" id="KW-1185">Reference proteome</keyword>
<dbReference type="Proteomes" id="UP001529235">
    <property type="component" value="Unassembled WGS sequence"/>
</dbReference>
<accession>A0ABD4Z548</accession>
<sequence length="92" mass="11312">MGWWWGRSWRGPWPGHGPWSHLPPWQRPGWVLGWMWWRYGYAYPYTAPFTYPDKELELRYLEDLKNYLSDVILKDIDTRIEELKKELKKGTQ</sequence>
<dbReference type="EMBL" id="JASNVW010000001">
    <property type="protein sequence ID" value="MDK6028122.1"/>
    <property type="molecule type" value="Genomic_DNA"/>
</dbReference>
<name>A0ABD4Z548_9CREN</name>
<evidence type="ECO:0008006" key="3">
    <source>
        <dbReference type="Google" id="ProtNLM"/>
    </source>
</evidence>
<comment type="caution">
    <text evidence="1">The sequence shown here is derived from an EMBL/GenBank/DDBJ whole genome shotgun (WGS) entry which is preliminary data.</text>
</comment>
<protein>
    <recommendedName>
        <fullName evidence="3">DUF5320 domain-containing protein</fullName>
    </recommendedName>
</protein>
<dbReference type="RefSeq" id="WP_285273096.1">
    <property type="nucleotide sequence ID" value="NZ_JASNVW010000001.1"/>
</dbReference>
<gene>
    <name evidence="1" type="ORF">QPL79_01925</name>
</gene>
<reference evidence="1 2" key="1">
    <citation type="submission" date="2023-05" db="EMBL/GenBank/DDBJ databases">
        <title>A new hyperthermophilic archaea 'Ignisphaera cupida' sp. nov. and description of the family 'Ignisphaeraceae' fam. nov.</title>
        <authorList>
            <person name="Podosokorskaya O.A."/>
            <person name="Elcheninov A.G."/>
            <person name="Klukina A."/>
            <person name="Merkel A.Y."/>
        </authorList>
    </citation>
    <scope>NUCLEOTIDE SEQUENCE [LARGE SCALE GENOMIC DNA]</scope>
    <source>
        <strain evidence="1 2">4213-co</strain>
    </source>
</reference>
<organism evidence="1 2">
    <name type="scientific">Ignisphaera cupida</name>
    <dbReference type="NCBI Taxonomy" id="3050454"/>
    <lineage>
        <taxon>Archaea</taxon>
        <taxon>Thermoproteota</taxon>
        <taxon>Thermoprotei</taxon>
        <taxon>Desulfurococcales</taxon>
        <taxon>Desulfurococcaceae</taxon>
        <taxon>Ignisphaera</taxon>
    </lineage>
</organism>
<proteinExistence type="predicted"/>
<evidence type="ECO:0000313" key="2">
    <source>
        <dbReference type="Proteomes" id="UP001529235"/>
    </source>
</evidence>